<comment type="caution">
    <text evidence="1">The sequence shown here is derived from an EMBL/GenBank/DDBJ whole genome shotgun (WGS) entry which is preliminary data.</text>
</comment>
<proteinExistence type="predicted"/>
<gene>
    <name evidence="1" type="ORF">CFN58_35510</name>
</gene>
<evidence type="ECO:0000313" key="2">
    <source>
        <dbReference type="Proteomes" id="UP000217163"/>
    </source>
</evidence>
<organism evidence="1 2">
    <name type="scientific">Pseudomonas avellanae</name>
    <dbReference type="NCBI Taxonomy" id="46257"/>
    <lineage>
        <taxon>Bacteria</taxon>
        <taxon>Pseudomonadati</taxon>
        <taxon>Pseudomonadota</taxon>
        <taxon>Gammaproteobacteria</taxon>
        <taxon>Pseudomonadales</taxon>
        <taxon>Pseudomonadaceae</taxon>
        <taxon>Pseudomonas</taxon>
    </lineage>
</organism>
<name>A0A261W9R3_9PSED</name>
<dbReference type="Proteomes" id="UP000217163">
    <property type="component" value="Unassembled WGS sequence"/>
</dbReference>
<evidence type="ECO:0000313" key="1">
    <source>
        <dbReference type="EMBL" id="OZI82847.1"/>
    </source>
</evidence>
<dbReference type="AlphaFoldDB" id="A0A261W9R3"/>
<dbReference type="EMBL" id="NKQU01000668">
    <property type="protein sequence ID" value="OZI82847.1"/>
    <property type="molecule type" value="Genomic_DNA"/>
</dbReference>
<reference evidence="2" key="1">
    <citation type="journal article" date="2016" name="Sci. Rep.">
        <title>Genome analysis of the kiwifruit canker pathogen Pseudomonas syringae pv. actinidiae biovar 5.</title>
        <authorList>
            <person name="Fujikawa T."/>
            <person name="Sawada H."/>
        </authorList>
    </citation>
    <scope>NUCLEOTIDE SEQUENCE [LARGE SCALE GENOMIC DNA]</scope>
    <source>
        <strain evidence="2">MAFF 212061</strain>
    </source>
</reference>
<accession>A0A261W9R3</accession>
<protein>
    <submittedName>
        <fullName evidence="1">Uncharacterized protein</fullName>
    </submittedName>
</protein>
<sequence length="70" mass="7810">MTIIGGGHVGVELKKRRNEFVDRPFFSMTLVVEDRDQACSAIKLPVRAFWGAKPQAGEVVHDDIADEPEE</sequence>